<dbReference type="Proteomes" id="UP000036958">
    <property type="component" value="Unassembled WGS sequence"/>
</dbReference>
<dbReference type="RefSeq" id="WP_082326236.1">
    <property type="nucleotide sequence ID" value="NZ_LGIA01000006.1"/>
</dbReference>
<dbReference type="Pfam" id="PF01402">
    <property type="entry name" value="RHH_1"/>
    <property type="match status" value="1"/>
</dbReference>
<keyword evidence="3" id="KW-1185">Reference proteome</keyword>
<dbReference type="GO" id="GO:0006355">
    <property type="term" value="P:regulation of DNA-templated transcription"/>
    <property type="evidence" value="ECO:0007669"/>
    <property type="project" value="InterPro"/>
</dbReference>
<protein>
    <recommendedName>
        <fullName evidence="1">Ribbon-helix-helix protein CopG domain-containing protein</fullName>
    </recommendedName>
</protein>
<dbReference type="AlphaFoldDB" id="A0A0L8VFB1"/>
<evidence type="ECO:0000313" key="2">
    <source>
        <dbReference type="EMBL" id="KOH47068.1"/>
    </source>
</evidence>
<organism evidence="2 3">
    <name type="scientific">Sunxiuqinia dokdonensis</name>
    <dbReference type="NCBI Taxonomy" id="1409788"/>
    <lineage>
        <taxon>Bacteria</taxon>
        <taxon>Pseudomonadati</taxon>
        <taxon>Bacteroidota</taxon>
        <taxon>Bacteroidia</taxon>
        <taxon>Marinilabiliales</taxon>
        <taxon>Prolixibacteraceae</taxon>
        <taxon>Sunxiuqinia</taxon>
    </lineage>
</organism>
<comment type="caution">
    <text evidence="2">The sequence shown here is derived from an EMBL/GenBank/DDBJ whole genome shotgun (WGS) entry which is preliminary data.</text>
</comment>
<dbReference type="InterPro" id="IPR002145">
    <property type="entry name" value="CopG"/>
</dbReference>
<evidence type="ECO:0000259" key="1">
    <source>
        <dbReference type="Pfam" id="PF01402"/>
    </source>
</evidence>
<proteinExistence type="predicted"/>
<sequence>MKKIFTEWFSFRMTPTEYAGINRMCELRKITRSELIRQLIKAELKKEENEQNQECI</sequence>
<feature type="domain" description="Ribbon-helix-helix protein CopG" evidence="1">
    <location>
        <begin position="10"/>
        <end position="47"/>
    </location>
</feature>
<name>A0A0L8VFB1_9BACT</name>
<gene>
    <name evidence="2" type="ORF">NC99_01110</name>
</gene>
<dbReference type="STRING" id="1409788.NC99_01110"/>
<reference evidence="3" key="1">
    <citation type="submission" date="2015-07" db="EMBL/GenBank/DDBJ databases">
        <title>Genome sequencing of Sunxiuqinia dokdonensis strain SK.</title>
        <authorList>
            <person name="Ahn S."/>
            <person name="Kim B.-C."/>
        </authorList>
    </citation>
    <scope>NUCLEOTIDE SEQUENCE [LARGE SCALE GENOMIC DNA]</scope>
    <source>
        <strain evidence="3">SK</strain>
    </source>
</reference>
<evidence type="ECO:0000313" key="3">
    <source>
        <dbReference type="Proteomes" id="UP000036958"/>
    </source>
</evidence>
<dbReference type="EMBL" id="LGIA01000006">
    <property type="protein sequence ID" value="KOH47068.1"/>
    <property type="molecule type" value="Genomic_DNA"/>
</dbReference>
<accession>A0A0L8VFB1</accession>